<feature type="transmembrane region" description="Helical" evidence="1">
    <location>
        <begin position="16"/>
        <end position="34"/>
    </location>
</feature>
<dbReference type="AlphaFoldDB" id="A0A0F3GPB6"/>
<proteinExistence type="predicted"/>
<gene>
    <name evidence="2" type="ORF">MBAV_005274</name>
</gene>
<evidence type="ECO:0000256" key="1">
    <source>
        <dbReference type="SAM" id="Phobius"/>
    </source>
</evidence>
<accession>A0A0F3GPB6</accession>
<dbReference type="EMBL" id="LACI01002279">
    <property type="protein sequence ID" value="KJU82528.1"/>
    <property type="molecule type" value="Genomic_DNA"/>
</dbReference>
<keyword evidence="1" id="KW-1133">Transmembrane helix</keyword>
<keyword evidence="3" id="KW-1185">Reference proteome</keyword>
<protein>
    <submittedName>
        <fullName evidence="2">Uncharacterized protein</fullName>
    </submittedName>
</protein>
<keyword evidence="1" id="KW-0812">Transmembrane</keyword>
<keyword evidence="1" id="KW-0472">Membrane</keyword>
<evidence type="ECO:0000313" key="2">
    <source>
        <dbReference type="EMBL" id="KJU82528.1"/>
    </source>
</evidence>
<sequence>MMSCTNQRRIIVMDKIPYCSNMVLYFLIPSYFIWATQLKNSDQRERVVQSTALPFICFPTKTADIKWNMSSLRLLILPTHFDLGFGWIDTAIGEKTMWMRVSSDVKKMACIYTY</sequence>
<reference evidence="2 3" key="1">
    <citation type="submission" date="2015-02" db="EMBL/GenBank/DDBJ databases">
        <title>Single-cell genomics of uncultivated deep-branching MTB reveals a conserved set of magnetosome genes.</title>
        <authorList>
            <person name="Kolinko S."/>
            <person name="Richter M."/>
            <person name="Glockner F.O."/>
            <person name="Brachmann A."/>
            <person name="Schuler D."/>
        </authorList>
    </citation>
    <scope>NUCLEOTIDE SEQUENCE [LARGE SCALE GENOMIC DNA]</scope>
    <source>
        <strain evidence="2">TM-1</strain>
    </source>
</reference>
<name>A0A0F3GPB6_9BACT</name>
<organism evidence="2 3">
    <name type="scientific">Candidatus Magnetobacterium bavaricum</name>
    <dbReference type="NCBI Taxonomy" id="29290"/>
    <lineage>
        <taxon>Bacteria</taxon>
        <taxon>Pseudomonadati</taxon>
        <taxon>Nitrospirota</taxon>
        <taxon>Thermodesulfovibrionia</taxon>
        <taxon>Thermodesulfovibrionales</taxon>
        <taxon>Candidatus Magnetobacteriaceae</taxon>
        <taxon>Candidatus Magnetobacterium</taxon>
    </lineage>
</organism>
<dbReference type="Proteomes" id="UP000033423">
    <property type="component" value="Unassembled WGS sequence"/>
</dbReference>
<evidence type="ECO:0000313" key="3">
    <source>
        <dbReference type="Proteomes" id="UP000033423"/>
    </source>
</evidence>
<comment type="caution">
    <text evidence="2">The sequence shown here is derived from an EMBL/GenBank/DDBJ whole genome shotgun (WGS) entry which is preliminary data.</text>
</comment>